<keyword evidence="1" id="KW-0812">Transmembrane</keyword>
<dbReference type="GO" id="GO:0016020">
    <property type="term" value="C:membrane"/>
    <property type="evidence" value="ECO:0007669"/>
    <property type="project" value="InterPro"/>
</dbReference>
<dbReference type="WBParaSite" id="nRc.2.0.1.t37058-RA">
    <property type="protein sequence ID" value="nRc.2.0.1.t37058-RA"/>
    <property type="gene ID" value="nRc.2.0.1.g37058"/>
</dbReference>
<dbReference type="Proteomes" id="UP000887565">
    <property type="component" value="Unplaced"/>
</dbReference>
<evidence type="ECO:0000259" key="2">
    <source>
        <dbReference type="Pfam" id="PF02932"/>
    </source>
</evidence>
<reference evidence="4" key="1">
    <citation type="submission" date="2022-11" db="UniProtKB">
        <authorList>
            <consortium name="WormBaseParasite"/>
        </authorList>
    </citation>
    <scope>IDENTIFICATION</scope>
</reference>
<dbReference type="Gene3D" id="1.20.58.390">
    <property type="entry name" value="Neurotransmitter-gated ion-channel transmembrane domain"/>
    <property type="match status" value="1"/>
</dbReference>
<dbReference type="InterPro" id="IPR036719">
    <property type="entry name" value="Neuro-gated_channel_TM_sf"/>
</dbReference>
<evidence type="ECO:0000313" key="4">
    <source>
        <dbReference type="WBParaSite" id="nRc.2.0.1.t37058-RA"/>
    </source>
</evidence>
<evidence type="ECO:0000256" key="1">
    <source>
        <dbReference type="SAM" id="Phobius"/>
    </source>
</evidence>
<keyword evidence="3" id="KW-1185">Reference proteome</keyword>
<evidence type="ECO:0000313" key="3">
    <source>
        <dbReference type="Proteomes" id="UP000887565"/>
    </source>
</evidence>
<dbReference type="GO" id="GO:0006811">
    <property type="term" value="P:monoatomic ion transport"/>
    <property type="evidence" value="ECO:0007669"/>
    <property type="project" value="InterPro"/>
</dbReference>
<dbReference type="SUPFAM" id="SSF90112">
    <property type="entry name" value="Neurotransmitter-gated ion-channel transmembrane pore"/>
    <property type="match status" value="1"/>
</dbReference>
<protein>
    <submittedName>
        <fullName evidence="4">Neurotransmitter-gated ion-channel transmembrane domain-containing protein</fullName>
    </submittedName>
</protein>
<feature type="domain" description="Neurotransmitter-gated ion-channel transmembrane" evidence="2">
    <location>
        <begin position="2"/>
        <end position="52"/>
    </location>
</feature>
<feature type="transmembrane region" description="Helical" evidence="1">
    <location>
        <begin position="12"/>
        <end position="42"/>
    </location>
</feature>
<sequence>MASQMIPSTSEAVPLIVVFFTCNMMIVAFSVVFNVFILSLHYRTPDTHTMSK</sequence>
<keyword evidence="1" id="KW-0472">Membrane</keyword>
<dbReference type="AlphaFoldDB" id="A0A915KE40"/>
<proteinExistence type="predicted"/>
<dbReference type="InterPro" id="IPR038050">
    <property type="entry name" value="Neuro_actylchol_rec"/>
</dbReference>
<organism evidence="3 4">
    <name type="scientific">Romanomermis culicivorax</name>
    <name type="common">Nematode worm</name>
    <dbReference type="NCBI Taxonomy" id="13658"/>
    <lineage>
        <taxon>Eukaryota</taxon>
        <taxon>Metazoa</taxon>
        <taxon>Ecdysozoa</taxon>
        <taxon>Nematoda</taxon>
        <taxon>Enoplea</taxon>
        <taxon>Dorylaimia</taxon>
        <taxon>Mermithida</taxon>
        <taxon>Mermithoidea</taxon>
        <taxon>Mermithidae</taxon>
        <taxon>Romanomermis</taxon>
    </lineage>
</organism>
<dbReference type="InterPro" id="IPR006029">
    <property type="entry name" value="Neurotrans-gated_channel_TM"/>
</dbReference>
<keyword evidence="1" id="KW-1133">Transmembrane helix</keyword>
<accession>A0A915KE40</accession>
<dbReference type="Pfam" id="PF02932">
    <property type="entry name" value="Neur_chan_memb"/>
    <property type="match status" value="1"/>
</dbReference>
<name>A0A915KE40_ROMCU</name>